<dbReference type="InterPro" id="IPR013087">
    <property type="entry name" value="Znf_C2H2_type"/>
</dbReference>
<evidence type="ECO:0000259" key="2">
    <source>
        <dbReference type="PROSITE" id="PS50157"/>
    </source>
</evidence>
<keyword evidence="1" id="KW-0863">Zinc-finger</keyword>
<gene>
    <name evidence="3" type="ORF">BDFB_000074</name>
</gene>
<keyword evidence="1" id="KW-0862">Zinc</keyword>
<proteinExistence type="predicted"/>
<dbReference type="GO" id="GO:0008270">
    <property type="term" value="F:zinc ion binding"/>
    <property type="evidence" value="ECO:0007669"/>
    <property type="project" value="UniProtKB-KW"/>
</dbReference>
<protein>
    <recommendedName>
        <fullName evidence="2">C2H2-type domain-containing protein</fullName>
    </recommendedName>
</protein>
<dbReference type="SUPFAM" id="SSF57667">
    <property type="entry name" value="beta-beta-alpha zinc fingers"/>
    <property type="match status" value="1"/>
</dbReference>
<dbReference type="SMART" id="SM00355">
    <property type="entry name" value="ZnF_C2H2"/>
    <property type="match status" value="2"/>
</dbReference>
<sequence length="101" mass="11773">MRNLKTHLRCECGKEPQFACSYEGVPGRKAIRSGVQDKYFLCEKCNRSYKYYGNLQSHLKLDCGKEAKFKCQVPGCHYKSKIENNLKIHIINKHPQTVDYD</sequence>
<evidence type="ECO:0000256" key="1">
    <source>
        <dbReference type="PROSITE-ProRule" id="PRU00042"/>
    </source>
</evidence>
<dbReference type="PROSITE" id="PS50157">
    <property type="entry name" value="ZINC_FINGER_C2H2_2"/>
    <property type="match status" value="1"/>
</dbReference>
<dbReference type="Proteomes" id="UP000292052">
    <property type="component" value="Unassembled WGS sequence"/>
</dbReference>
<keyword evidence="4" id="KW-1185">Reference proteome</keyword>
<comment type="caution">
    <text evidence="3">The sequence shown here is derived from an EMBL/GenBank/DDBJ whole genome shotgun (WGS) entry which is preliminary data.</text>
</comment>
<dbReference type="EMBL" id="QDEB01130526">
    <property type="protein sequence ID" value="RZB39180.1"/>
    <property type="molecule type" value="Genomic_DNA"/>
</dbReference>
<dbReference type="Gene3D" id="3.30.160.60">
    <property type="entry name" value="Classic Zinc Finger"/>
    <property type="match status" value="1"/>
</dbReference>
<reference evidence="3 4" key="1">
    <citation type="submission" date="2017-03" db="EMBL/GenBank/DDBJ databases">
        <title>Genome of the blue death feigning beetle - Asbolus verrucosus.</title>
        <authorList>
            <person name="Rider S.D."/>
        </authorList>
    </citation>
    <scope>NUCLEOTIDE SEQUENCE [LARGE SCALE GENOMIC DNA]</scope>
    <source>
        <strain evidence="3">Butters</strain>
        <tissue evidence="3">Head and leg muscle</tissue>
    </source>
</reference>
<keyword evidence="1" id="KW-0479">Metal-binding</keyword>
<name>A0A482V7K3_ASBVE</name>
<dbReference type="OrthoDB" id="6779457at2759"/>
<dbReference type="AlphaFoldDB" id="A0A482V7K3"/>
<feature type="domain" description="C2H2-type" evidence="2">
    <location>
        <begin position="40"/>
        <end position="67"/>
    </location>
</feature>
<organism evidence="3 4">
    <name type="scientific">Asbolus verrucosus</name>
    <name type="common">Desert ironclad beetle</name>
    <dbReference type="NCBI Taxonomy" id="1661398"/>
    <lineage>
        <taxon>Eukaryota</taxon>
        <taxon>Metazoa</taxon>
        <taxon>Ecdysozoa</taxon>
        <taxon>Arthropoda</taxon>
        <taxon>Hexapoda</taxon>
        <taxon>Insecta</taxon>
        <taxon>Pterygota</taxon>
        <taxon>Neoptera</taxon>
        <taxon>Endopterygota</taxon>
        <taxon>Coleoptera</taxon>
        <taxon>Polyphaga</taxon>
        <taxon>Cucujiformia</taxon>
        <taxon>Tenebrionidae</taxon>
        <taxon>Pimeliinae</taxon>
        <taxon>Asbolus</taxon>
    </lineage>
</organism>
<dbReference type="InterPro" id="IPR036236">
    <property type="entry name" value="Znf_C2H2_sf"/>
</dbReference>
<evidence type="ECO:0000313" key="3">
    <source>
        <dbReference type="EMBL" id="RZB39180.1"/>
    </source>
</evidence>
<accession>A0A482V7K3</accession>
<evidence type="ECO:0000313" key="4">
    <source>
        <dbReference type="Proteomes" id="UP000292052"/>
    </source>
</evidence>